<keyword evidence="2" id="KW-0614">Plasmid</keyword>
<evidence type="ECO:0000256" key="1">
    <source>
        <dbReference type="SAM" id="MobiDB-lite"/>
    </source>
</evidence>
<feature type="compositionally biased region" description="Basic and acidic residues" evidence="1">
    <location>
        <begin position="84"/>
        <end position="93"/>
    </location>
</feature>
<dbReference type="AlphaFoldDB" id="V5YNJ2"/>
<proteinExistence type="predicted"/>
<sequence length="99" mass="10724">MVSPETVKLSPGEKVLVDSIIEHVYPNPAAGSALPVERSELRAAKGMARKGLVTLAVDDGKVEMTFTKLGAEVYNIQLQAQAARSEKPHDRDQQQSVQP</sequence>
<reference evidence="2" key="1">
    <citation type="journal article" date="2014" name="Microbiology">
        <title>A 2,4-dichlorophenoxyacetic acid degradation plasmid pM7012 discloses distribution of an unclassified megaplasmid group across bacterial species.</title>
        <authorList>
            <person name="Sakai Y."/>
            <person name="Ogawa N."/>
            <person name="Shimomura Y."/>
            <person name="Fujii T."/>
        </authorList>
    </citation>
    <scope>NUCLEOTIDE SEQUENCE</scope>
    <source>
        <strain evidence="2">M701</strain>
    </source>
</reference>
<dbReference type="EMBL" id="AB853026">
    <property type="protein sequence ID" value="BAO18888.1"/>
    <property type="molecule type" value="Genomic_DNA"/>
</dbReference>
<feature type="region of interest" description="Disordered" evidence="1">
    <location>
        <begin position="80"/>
        <end position="99"/>
    </location>
</feature>
<reference evidence="2" key="2">
    <citation type="submission" date="2024-06" db="EMBL/GenBank/DDBJ databases">
        <authorList>
            <person name="Sakai Y."/>
            <person name="Fujii T."/>
        </authorList>
    </citation>
    <scope>NUCLEOTIDE SEQUENCE</scope>
    <source>
        <strain evidence="2">M701</strain>
        <plasmid evidence="2">pM7012</plasmid>
    </source>
</reference>
<name>V5YNJ2_9BURK</name>
<protein>
    <submittedName>
        <fullName evidence="2">Uncharacterized protein</fullName>
    </submittedName>
</protein>
<organism evidence="2">
    <name type="scientific">Burkholderia sp. M701</name>
    <dbReference type="NCBI Taxonomy" id="326454"/>
    <lineage>
        <taxon>Bacteria</taxon>
        <taxon>Pseudomonadati</taxon>
        <taxon>Pseudomonadota</taxon>
        <taxon>Betaproteobacteria</taxon>
        <taxon>Burkholderiales</taxon>
        <taxon>Burkholderiaceae</taxon>
        <taxon>Burkholderia</taxon>
    </lineage>
</organism>
<geneLocation type="plasmid" evidence="2">
    <name>pM7012</name>
</geneLocation>
<accession>V5YNJ2</accession>
<evidence type="ECO:0000313" key="2">
    <source>
        <dbReference type="EMBL" id="BAO18888.1"/>
    </source>
</evidence>